<dbReference type="Pfam" id="PF13464">
    <property type="entry name" value="RodZ_C"/>
    <property type="match status" value="1"/>
</dbReference>
<keyword evidence="2" id="KW-1133">Transmembrane helix</keyword>
<accession>A0A2S5GGA4</accession>
<evidence type="ECO:0000259" key="3">
    <source>
        <dbReference type="PROSITE" id="PS50943"/>
    </source>
</evidence>
<keyword evidence="5" id="KW-1185">Reference proteome</keyword>
<dbReference type="Gene3D" id="1.10.260.40">
    <property type="entry name" value="lambda repressor-like DNA-binding domains"/>
    <property type="match status" value="1"/>
</dbReference>
<reference evidence="4 5" key="1">
    <citation type="submission" date="2018-02" db="EMBL/GenBank/DDBJ databases">
        <title>Jeotgalibacillus proteolyticum sp. nov. a protease producing bacterium isolated from ocean sediments of Laizhou Bay.</title>
        <authorList>
            <person name="Li Y."/>
        </authorList>
    </citation>
    <scope>NUCLEOTIDE SEQUENCE [LARGE SCALE GENOMIC DNA]</scope>
    <source>
        <strain evidence="4 5">22-7</strain>
    </source>
</reference>
<dbReference type="SMART" id="SM00530">
    <property type="entry name" value="HTH_XRE"/>
    <property type="match status" value="1"/>
</dbReference>
<dbReference type="OrthoDB" id="9797543at2"/>
<dbReference type="RefSeq" id="WP_104055848.1">
    <property type="nucleotide sequence ID" value="NZ_PREZ01000001.1"/>
</dbReference>
<keyword evidence="2" id="KW-0812">Transmembrane</keyword>
<dbReference type="CDD" id="cd00093">
    <property type="entry name" value="HTH_XRE"/>
    <property type="match status" value="1"/>
</dbReference>
<keyword evidence="2" id="KW-0472">Membrane</keyword>
<feature type="region of interest" description="Disordered" evidence="1">
    <location>
        <begin position="155"/>
        <end position="197"/>
    </location>
</feature>
<protein>
    <submittedName>
        <fullName evidence="4">DUF4115 domain-containing protein</fullName>
    </submittedName>
</protein>
<dbReference type="PANTHER" id="PTHR34475:SF1">
    <property type="entry name" value="CYTOSKELETON PROTEIN RODZ"/>
    <property type="match status" value="1"/>
</dbReference>
<dbReference type="PROSITE" id="PS50943">
    <property type="entry name" value="HTH_CROC1"/>
    <property type="match status" value="1"/>
</dbReference>
<evidence type="ECO:0000313" key="4">
    <source>
        <dbReference type="EMBL" id="PPA71998.1"/>
    </source>
</evidence>
<evidence type="ECO:0000256" key="1">
    <source>
        <dbReference type="SAM" id="MobiDB-lite"/>
    </source>
</evidence>
<dbReference type="GO" id="GO:0003677">
    <property type="term" value="F:DNA binding"/>
    <property type="evidence" value="ECO:0007669"/>
    <property type="project" value="InterPro"/>
</dbReference>
<gene>
    <name evidence="4" type="ORF">C4B60_01050</name>
</gene>
<dbReference type="Pfam" id="PF13413">
    <property type="entry name" value="HTH_25"/>
    <property type="match status" value="1"/>
</dbReference>
<dbReference type="SUPFAM" id="SSF47413">
    <property type="entry name" value="lambda repressor-like DNA-binding domains"/>
    <property type="match status" value="1"/>
</dbReference>
<feature type="transmembrane region" description="Helical" evidence="2">
    <location>
        <begin position="104"/>
        <end position="127"/>
    </location>
</feature>
<dbReference type="AlphaFoldDB" id="A0A2S5GGA4"/>
<dbReference type="Proteomes" id="UP000239047">
    <property type="component" value="Unassembled WGS sequence"/>
</dbReference>
<name>A0A2S5GGA4_9BACL</name>
<dbReference type="InterPro" id="IPR001387">
    <property type="entry name" value="Cro/C1-type_HTH"/>
</dbReference>
<feature type="domain" description="HTH cro/C1-type" evidence="3">
    <location>
        <begin position="8"/>
        <end position="68"/>
    </location>
</feature>
<dbReference type="PANTHER" id="PTHR34475">
    <property type="match status" value="1"/>
</dbReference>
<feature type="compositionally biased region" description="Acidic residues" evidence="1">
    <location>
        <begin position="161"/>
        <end position="186"/>
    </location>
</feature>
<dbReference type="InterPro" id="IPR050400">
    <property type="entry name" value="Bact_Cytoskel_RodZ"/>
</dbReference>
<evidence type="ECO:0000256" key="2">
    <source>
        <dbReference type="SAM" id="Phobius"/>
    </source>
</evidence>
<evidence type="ECO:0000313" key="5">
    <source>
        <dbReference type="Proteomes" id="UP000239047"/>
    </source>
</evidence>
<sequence length="290" mass="32167">MTELGKRLREAREEKGYSLEEVQSLTKIQKRYLQGIEEGNYSMMPGSFYVRAFIKQYAEAVGLDPNELFEAYSNDIPLNHEEQIPVHLTRAQTKKTGNSSSTMFSFLPTAIVVVFIVGILFVAWVLFQNILSENNDVPNGTDETEESVDIDQQNEAVNGEESAEEPAQSDEEQNEENTEAETEESISIENIGVEGPTTTYQISNADELEITITSPDTWIGITDEAGGSLAGQPVGEGDTFTFDASEYDWFRIRVGSTAGTEVQINGEAVEYGIPANEVTTQNMIFEVENE</sequence>
<dbReference type="EMBL" id="PREZ01000001">
    <property type="protein sequence ID" value="PPA71998.1"/>
    <property type="molecule type" value="Genomic_DNA"/>
</dbReference>
<proteinExistence type="predicted"/>
<dbReference type="InterPro" id="IPR010982">
    <property type="entry name" value="Lambda_DNA-bd_dom_sf"/>
</dbReference>
<comment type="caution">
    <text evidence="4">The sequence shown here is derived from an EMBL/GenBank/DDBJ whole genome shotgun (WGS) entry which is preliminary data.</text>
</comment>
<organism evidence="4 5">
    <name type="scientific">Jeotgalibacillus proteolyticus</name>
    <dbReference type="NCBI Taxonomy" id="2082395"/>
    <lineage>
        <taxon>Bacteria</taxon>
        <taxon>Bacillati</taxon>
        <taxon>Bacillota</taxon>
        <taxon>Bacilli</taxon>
        <taxon>Bacillales</taxon>
        <taxon>Caryophanaceae</taxon>
        <taxon>Jeotgalibacillus</taxon>
    </lineage>
</organism>
<dbReference type="InterPro" id="IPR025194">
    <property type="entry name" value="RodZ-like_C"/>
</dbReference>